<keyword evidence="9" id="KW-1185">Reference proteome</keyword>
<dbReference type="PANTHER" id="PTHR20858:SF17">
    <property type="entry name" value="HYDROXYMETHYLPYRIMIDINE_PHOSPHOMETHYLPYRIMIDINE KINASE THI20-RELATED"/>
    <property type="match status" value="1"/>
</dbReference>
<dbReference type="GO" id="GO:0008902">
    <property type="term" value="F:hydroxymethylpyrimidine kinase activity"/>
    <property type="evidence" value="ECO:0007669"/>
    <property type="project" value="UniProtKB-EC"/>
</dbReference>
<evidence type="ECO:0000256" key="1">
    <source>
        <dbReference type="ARBA" id="ARBA00004948"/>
    </source>
</evidence>
<dbReference type="PANTHER" id="PTHR20858">
    <property type="entry name" value="PHOSPHOMETHYLPYRIMIDINE KINASE"/>
    <property type="match status" value="1"/>
</dbReference>
<dbReference type="Pfam" id="PF08543">
    <property type="entry name" value="Phos_pyr_kin"/>
    <property type="match status" value="1"/>
</dbReference>
<evidence type="ECO:0000256" key="5">
    <source>
        <dbReference type="ARBA" id="ARBA00022777"/>
    </source>
</evidence>
<dbReference type="Proteomes" id="UP000321405">
    <property type="component" value="Unassembled WGS sequence"/>
</dbReference>
<dbReference type="FunFam" id="3.40.1190.20:FF:000003">
    <property type="entry name" value="Phosphomethylpyrimidine kinase ThiD"/>
    <property type="match status" value="1"/>
</dbReference>
<dbReference type="InterPro" id="IPR029056">
    <property type="entry name" value="Ribokinase-like"/>
</dbReference>
<dbReference type="EC" id="2.7.1.49" evidence="2"/>
<dbReference type="GO" id="GO:0005829">
    <property type="term" value="C:cytosol"/>
    <property type="evidence" value="ECO:0007669"/>
    <property type="project" value="TreeGrafter"/>
</dbReference>
<dbReference type="InterPro" id="IPR004399">
    <property type="entry name" value="HMP/HMP-P_kinase_dom"/>
</dbReference>
<evidence type="ECO:0000259" key="7">
    <source>
        <dbReference type="Pfam" id="PF08543"/>
    </source>
</evidence>
<proteinExistence type="predicted"/>
<reference evidence="8 9" key="1">
    <citation type="submission" date="2019-07" db="EMBL/GenBank/DDBJ databases">
        <title>Whole genome shotgun sequence of Swaminathania salitolerans NBRC 104436.</title>
        <authorList>
            <person name="Hosoyama A."/>
            <person name="Uohara A."/>
            <person name="Ohji S."/>
            <person name="Ichikawa N."/>
        </authorList>
    </citation>
    <scope>NUCLEOTIDE SEQUENCE [LARGE SCALE GENOMIC DNA]</scope>
    <source>
        <strain evidence="8 9">NBRC 104436</strain>
    </source>
</reference>
<dbReference type="EMBL" id="BJVC01000001">
    <property type="protein sequence ID" value="GEL01372.1"/>
    <property type="molecule type" value="Genomic_DNA"/>
</dbReference>
<dbReference type="GO" id="GO:0009228">
    <property type="term" value="P:thiamine biosynthetic process"/>
    <property type="evidence" value="ECO:0007669"/>
    <property type="project" value="InterPro"/>
</dbReference>
<name>A0A511BMT5_9PROT</name>
<evidence type="ECO:0000313" key="9">
    <source>
        <dbReference type="Proteomes" id="UP000321405"/>
    </source>
</evidence>
<evidence type="ECO:0000256" key="4">
    <source>
        <dbReference type="ARBA" id="ARBA00022741"/>
    </source>
</evidence>
<comment type="pathway">
    <text evidence="1">Cofactor biosynthesis; thiamine diphosphate biosynthesis.</text>
</comment>
<evidence type="ECO:0000256" key="3">
    <source>
        <dbReference type="ARBA" id="ARBA00022679"/>
    </source>
</evidence>
<dbReference type="Gene3D" id="3.40.1190.20">
    <property type="match status" value="1"/>
</dbReference>
<protein>
    <recommendedName>
        <fullName evidence="2">hydroxymethylpyrimidine kinase</fullName>
        <ecNumber evidence="2">2.7.1.49</ecNumber>
    </recommendedName>
</protein>
<accession>A0A511BMT5</accession>
<dbReference type="GO" id="GO:0008972">
    <property type="term" value="F:phosphomethylpyrimidine kinase activity"/>
    <property type="evidence" value="ECO:0007669"/>
    <property type="project" value="InterPro"/>
</dbReference>
<dbReference type="OrthoDB" id="9810880at2"/>
<evidence type="ECO:0000313" key="8">
    <source>
        <dbReference type="EMBL" id="GEL01372.1"/>
    </source>
</evidence>
<dbReference type="SUPFAM" id="SSF53613">
    <property type="entry name" value="Ribokinase-like"/>
    <property type="match status" value="1"/>
</dbReference>
<sequence>MKGRVLIVAGSDSGGGAGIQADIKTVSAFGGFAMTAITAVTAQNTHGVQGITAMSPDFVALQMRMVLDDLGADIVKLGMLGNESIAEAVADTLACYPDLRCIVDPVMIATSGDSLMGDSPCRAYGRLMKRAFVLTPNLPELAELSGENPGTVEGVFRAARKICLEHGPRYVLAKGGHLEGSVVSDLLVSSESRKIFSADRIESRHTHGTGCTLASALATCLAQGETLDQAVIRARRYVRRAILEAPPFGKGSACPMNHAVSSE</sequence>
<dbReference type="UniPathway" id="UPA00060">
    <property type="reaction ID" value="UER00138"/>
</dbReference>
<keyword evidence="6" id="KW-0067">ATP-binding</keyword>
<comment type="caution">
    <text evidence="8">The sequence shown here is derived from an EMBL/GenBank/DDBJ whole genome shotgun (WGS) entry which is preliminary data.</text>
</comment>
<gene>
    <name evidence="8" type="ORF">SSA02_05350</name>
</gene>
<dbReference type="InterPro" id="IPR013749">
    <property type="entry name" value="PM/HMP-P_kinase-1"/>
</dbReference>
<dbReference type="AlphaFoldDB" id="A0A511BMT5"/>
<dbReference type="GO" id="GO:0005524">
    <property type="term" value="F:ATP binding"/>
    <property type="evidence" value="ECO:0007669"/>
    <property type="project" value="UniProtKB-KW"/>
</dbReference>
<evidence type="ECO:0000256" key="2">
    <source>
        <dbReference type="ARBA" id="ARBA00012135"/>
    </source>
</evidence>
<feature type="domain" description="Pyridoxamine kinase/Phosphomethylpyrimidine kinase" evidence="7">
    <location>
        <begin position="12"/>
        <end position="252"/>
    </location>
</feature>
<dbReference type="CDD" id="cd01169">
    <property type="entry name" value="HMPP_kinase"/>
    <property type="match status" value="1"/>
</dbReference>
<dbReference type="GO" id="GO:0009229">
    <property type="term" value="P:thiamine diphosphate biosynthetic process"/>
    <property type="evidence" value="ECO:0007669"/>
    <property type="project" value="UniProtKB-UniPathway"/>
</dbReference>
<organism evidence="8 9">
    <name type="scientific">Swaminathania salitolerans</name>
    <dbReference type="NCBI Taxonomy" id="182838"/>
    <lineage>
        <taxon>Bacteria</taxon>
        <taxon>Pseudomonadati</taxon>
        <taxon>Pseudomonadota</taxon>
        <taxon>Alphaproteobacteria</taxon>
        <taxon>Acetobacterales</taxon>
        <taxon>Acetobacteraceae</taxon>
        <taxon>Swaminathania</taxon>
    </lineage>
</organism>
<dbReference type="RefSeq" id="WP_147092331.1">
    <property type="nucleotide sequence ID" value="NZ_BJVC01000001.1"/>
</dbReference>
<evidence type="ECO:0000256" key="6">
    <source>
        <dbReference type="ARBA" id="ARBA00022840"/>
    </source>
</evidence>
<keyword evidence="3" id="KW-0808">Transferase</keyword>
<dbReference type="NCBIfam" id="TIGR00097">
    <property type="entry name" value="HMP-P_kinase"/>
    <property type="match status" value="1"/>
</dbReference>
<keyword evidence="5 8" id="KW-0418">Kinase</keyword>
<keyword evidence="4" id="KW-0547">Nucleotide-binding</keyword>